<gene>
    <name evidence="4" type="ORF">PHLGIDRAFT_109873</name>
</gene>
<feature type="compositionally biased region" description="Polar residues" evidence="1">
    <location>
        <begin position="110"/>
        <end position="121"/>
    </location>
</feature>
<dbReference type="InterPro" id="IPR023346">
    <property type="entry name" value="Lysozyme-like_dom_sf"/>
</dbReference>
<evidence type="ECO:0000313" key="4">
    <source>
        <dbReference type="EMBL" id="KIP04207.1"/>
    </source>
</evidence>
<keyword evidence="4" id="KW-0378">Hydrolase</keyword>
<dbReference type="OrthoDB" id="2537480at2759"/>
<feature type="compositionally biased region" description="Polar residues" evidence="1">
    <location>
        <begin position="64"/>
        <end position="80"/>
    </location>
</feature>
<sequence>MKLTAPFVWLVLAVGIAEAAYPHAEGGLLERSRHHARLSNQHRDLVDGRTRNRRDSTSKRCKPRTTSLAAPSTTSVKATPSPSPAKAVAEHKTSSSKSASPAKNTSAASQSTSNINTSTAGNCGASGATEKLTATTGPNGSEDWFNCGIESGGWTPPPFTVNEVITKDLAAAVAEKNSPFSNCAAFIDDFYAAQSKHGIPAIFFASIAMQESSCDPNEVGGAGEQGLMQITKDKCGGAPGGNCKEPSFNIDVGAGFFAGLIKQNGGNILPAIGEYNGWKLKMTKEQATAAAHTNCCPCQNNLDYLTQFLNGWVLGNDPTGSLRIGSFFNLDICHTGQ</sequence>
<feature type="domain" description="Transglycosylase SLT" evidence="3">
    <location>
        <begin position="192"/>
        <end position="287"/>
    </location>
</feature>
<dbReference type="EMBL" id="KN840582">
    <property type="protein sequence ID" value="KIP04207.1"/>
    <property type="molecule type" value="Genomic_DNA"/>
</dbReference>
<keyword evidence="2" id="KW-0732">Signal</keyword>
<dbReference type="HOGENOM" id="CLU_051871_1_0_1"/>
<evidence type="ECO:0000259" key="3">
    <source>
        <dbReference type="Pfam" id="PF01464"/>
    </source>
</evidence>
<evidence type="ECO:0000256" key="2">
    <source>
        <dbReference type="SAM" id="SignalP"/>
    </source>
</evidence>
<reference evidence="4 5" key="1">
    <citation type="journal article" date="2014" name="PLoS Genet.">
        <title>Analysis of the Phlebiopsis gigantea genome, transcriptome and secretome provides insight into its pioneer colonization strategies of wood.</title>
        <authorList>
            <person name="Hori C."/>
            <person name="Ishida T."/>
            <person name="Igarashi K."/>
            <person name="Samejima M."/>
            <person name="Suzuki H."/>
            <person name="Master E."/>
            <person name="Ferreira P."/>
            <person name="Ruiz-Duenas F.J."/>
            <person name="Held B."/>
            <person name="Canessa P."/>
            <person name="Larrondo L.F."/>
            <person name="Schmoll M."/>
            <person name="Druzhinina I.S."/>
            <person name="Kubicek C.P."/>
            <person name="Gaskell J.A."/>
            <person name="Kersten P."/>
            <person name="St John F."/>
            <person name="Glasner J."/>
            <person name="Sabat G."/>
            <person name="Splinter BonDurant S."/>
            <person name="Syed K."/>
            <person name="Yadav J."/>
            <person name="Mgbeahuruike A.C."/>
            <person name="Kovalchuk A."/>
            <person name="Asiegbu F.O."/>
            <person name="Lackner G."/>
            <person name="Hoffmeister D."/>
            <person name="Rencoret J."/>
            <person name="Gutierrez A."/>
            <person name="Sun H."/>
            <person name="Lindquist E."/>
            <person name="Barry K."/>
            <person name="Riley R."/>
            <person name="Grigoriev I.V."/>
            <person name="Henrissat B."/>
            <person name="Kues U."/>
            <person name="Berka R.M."/>
            <person name="Martinez A.T."/>
            <person name="Covert S.F."/>
            <person name="Blanchette R.A."/>
            <person name="Cullen D."/>
        </authorList>
    </citation>
    <scope>NUCLEOTIDE SEQUENCE [LARGE SCALE GENOMIC DNA]</scope>
    <source>
        <strain evidence="4 5">11061_1 CR5-6</strain>
    </source>
</reference>
<feature type="compositionally biased region" description="Basic and acidic residues" evidence="1">
    <location>
        <begin position="41"/>
        <end position="58"/>
    </location>
</feature>
<dbReference type="GO" id="GO:0016787">
    <property type="term" value="F:hydrolase activity"/>
    <property type="evidence" value="ECO:0007669"/>
    <property type="project" value="UniProtKB-KW"/>
</dbReference>
<protein>
    <submittedName>
        <fullName evidence="4">Glycoside hydrolase family 23 protein</fullName>
    </submittedName>
</protein>
<dbReference type="AlphaFoldDB" id="A0A0C3S352"/>
<feature type="compositionally biased region" description="Low complexity" evidence="1">
    <location>
        <begin position="95"/>
        <end position="109"/>
    </location>
</feature>
<dbReference type="SUPFAM" id="SSF53955">
    <property type="entry name" value="Lysozyme-like"/>
    <property type="match status" value="1"/>
</dbReference>
<evidence type="ECO:0000313" key="5">
    <source>
        <dbReference type="Proteomes" id="UP000053257"/>
    </source>
</evidence>
<organism evidence="4 5">
    <name type="scientific">Phlebiopsis gigantea (strain 11061_1 CR5-6)</name>
    <name type="common">White-rot fungus</name>
    <name type="synonym">Peniophora gigantea</name>
    <dbReference type="NCBI Taxonomy" id="745531"/>
    <lineage>
        <taxon>Eukaryota</taxon>
        <taxon>Fungi</taxon>
        <taxon>Dikarya</taxon>
        <taxon>Basidiomycota</taxon>
        <taxon>Agaricomycotina</taxon>
        <taxon>Agaricomycetes</taxon>
        <taxon>Polyporales</taxon>
        <taxon>Phanerochaetaceae</taxon>
        <taxon>Phlebiopsis</taxon>
    </lineage>
</organism>
<dbReference type="Pfam" id="PF01464">
    <property type="entry name" value="SLT"/>
    <property type="match status" value="1"/>
</dbReference>
<dbReference type="Proteomes" id="UP000053257">
    <property type="component" value="Unassembled WGS sequence"/>
</dbReference>
<dbReference type="InterPro" id="IPR008258">
    <property type="entry name" value="Transglycosylase_SLT_dom_1"/>
</dbReference>
<evidence type="ECO:0000256" key="1">
    <source>
        <dbReference type="SAM" id="MobiDB-lite"/>
    </source>
</evidence>
<dbReference type="Gene3D" id="1.10.530.10">
    <property type="match status" value="1"/>
</dbReference>
<feature type="region of interest" description="Disordered" evidence="1">
    <location>
        <begin position="32"/>
        <end position="125"/>
    </location>
</feature>
<feature type="signal peptide" evidence="2">
    <location>
        <begin position="1"/>
        <end position="19"/>
    </location>
</feature>
<feature type="chain" id="PRO_5002169752" evidence="2">
    <location>
        <begin position="20"/>
        <end position="337"/>
    </location>
</feature>
<name>A0A0C3S352_PHLG1</name>
<keyword evidence="5" id="KW-1185">Reference proteome</keyword>
<proteinExistence type="predicted"/>
<accession>A0A0C3S352</accession>